<proteinExistence type="inferred from homology"/>
<dbReference type="GO" id="GO:0005179">
    <property type="term" value="F:hormone activity"/>
    <property type="evidence" value="ECO:0007669"/>
    <property type="project" value="TreeGrafter"/>
</dbReference>
<keyword evidence="3" id="KW-0964">Secreted</keyword>
<evidence type="ECO:0000256" key="4">
    <source>
        <dbReference type="ARBA" id="ARBA00022858"/>
    </source>
</evidence>
<comment type="caution">
    <text evidence="10">The sequence shown here is derived from an EMBL/GenBank/DDBJ whole genome shotgun (WGS) entry which is preliminary data.</text>
</comment>
<evidence type="ECO:0000256" key="6">
    <source>
        <dbReference type="ARBA" id="ARBA00040197"/>
    </source>
</evidence>
<feature type="chain" id="PRO_5039346002" description="Endothelin-1" evidence="8">
    <location>
        <begin position="29"/>
        <end position="171"/>
    </location>
</feature>
<evidence type="ECO:0000256" key="7">
    <source>
        <dbReference type="ARBA" id="ARBA00046081"/>
    </source>
</evidence>
<feature type="domain" description="Endothelin-like toxin" evidence="9">
    <location>
        <begin position="94"/>
        <end position="115"/>
    </location>
</feature>
<keyword evidence="8" id="KW-0732">Signal</keyword>
<dbReference type="Proteomes" id="UP000824219">
    <property type="component" value="Linkage Group LG24"/>
</dbReference>
<protein>
    <recommendedName>
        <fullName evidence="6">Endothelin-1</fullName>
    </recommendedName>
</protein>
<evidence type="ECO:0000256" key="1">
    <source>
        <dbReference type="ARBA" id="ARBA00004613"/>
    </source>
</evidence>
<comment type="subcellular location">
    <subcellularLocation>
        <location evidence="1">Secreted</location>
    </subcellularLocation>
</comment>
<dbReference type="OrthoDB" id="9362154at2759"/>
<evidence type="ECO:0000256" key="5">
    <source>
        <dbReference type="ARBA" id="ARBA00023322"/>
    </source>
</evidence>
<feature type="domain" description="Endothelin-like toxin" evidence="9">
    <location>
        <begin position="40"/>
        <end position="61"/>
    </location>
</feature>
<gene>
    <name evidence="10" type="ORF">KOW79_019145</name>
</gene>
<evidence type="ECO:0000313" key="10">
    <source>
        <dbReference type="EMBL" id="KAG7316847.1"/>
    </source>
</evidence>
<keyword evidence="11" id="KW-1185">Reference proteome</keyword>
<evidence type="ECO:0000313" key="11">
    <source>
        <dbReference type="Proteomes" id="UP000824219"/>
    </source>
</evidence>
<comment type="similarity">
    <text evidence="2">Belongs to the endothelin/sarafotoxin family.</text>
</comment>
<dbReference type="SMART" id="SM00272">
    <property type="entry name" value="END"/>
    <property type="match status" value="2"/>
</dbReference>
<dbReference type="GO" id="GO:0031708">
    <property type="term" value="F:endothelin B receptor binding"/>
    <property type="evidence" value="ECO:0007669"/>
    <property type="project" value="TreeGrafter"/>
</dbReference>
<sequence length="171" mass="19084">MELRTIFSMLSILSSGIFHTAVPGEAAAVPVTTHHSRPKRCSCASFLDKECVYFCHLDIIWVNTPERTVSYGLGNAPRKKRSEQETSRAAELPRCECTESTDGTCLSFCRTRSPLRRKATRDKVIPTAGGCAEEKCRNDLAAKTSGIKRDRKRAEPSLARATRQLRLLLEK</sequence>
<name>A0A9D3N9I9_9TELE</name>
<feature type="signal peptide" evidence="8">
    <location>
        <begin position="1"/>
        <end position="28"/>
    </location>
</feature>
<dbReference type="InterPro" id="IPR001928">
    <property type="entry name" value="Endothln-like_toxin"/>
</dbReference>
<dbReference type="PRINTS" id="PR00365">
    <property type="entry name" value="ENDOTHELIN"/>
</dbReference>
<dbReference type="EMBL" id="JAHKSW010000024">
    <property type="protein sequence ID" value="KAG7316847.1"/>
    <property type="molecule type" value="Genomic_DNA"/>
</dbReference>
<dbReference type="GO" id="GO:0019229">
    <property type="term" value="P:regulation of vasoconstriction"/>
    <property type="evidence" value="ECO:0007669"/>
    <property type="project" value="InterPro"/>
</dbReference>
<dbReference type="Pfam" id="PF00322">
    <property type="entry name" value="Endothelin"/>
    <property type="match status" value="1"/>
</dbReference>
<dbReference type="GO" id="GO:0031707">
    <property type="term" value="F:endothelin A receptor binding"/>
    <property type="evidence" value="ECO:0007669"/>
    <property type="project" value="TreeGrafter"/>
</dbReference>
<dbReference type="GO" id="GO:0014826">
    <property type="term" value="P:vein smooth muscle contraction"/>
    <property type="evidence" value="ECO:0007669"/>
    <property type="project" value="TreeGrafter"/>
</dbReference>
<dbReference type="GO" id="GO:0005615">
    <property type="term" value="C:extracellular space"/>
    <property type="evidence" value="ECO:0007669"/>
    <property type="project" value="TreeGrafter"/>
</dbReference>
<dbReference type="InterPro" id="IPR019764">
    <property type="entry name" value="Endothelin_toxin_CS"/>
</dbReference>
<dbReference type="AlphaFoldDB" id="A0A9D3N9I9"/>
<dbReference type="PROSITE" id="PS00270">
    <property type="entry name" value="ENDOTHELIN"/>
    <property type="match status" value="2"/>
</dbReference>
<evidence type="ECO:0000256" key="3">
    <source>
        <dbReference type="ARBA" id="ARBA00022525"/>
    </source>
</evidence>
<reference evidence="10 11" key="1">
    <citation type="submission" date="2021-06" db="EMBL/GenBank/DDBJ databases">
        <title>Chromosome-level genome assembly of the red-tail catfish (Hemibagrus wyckioides).</title>
        <authorList>
            <person name="Shao F."/>
        </authorList>
    </citation>
    <scope>NUCLEOTIDE SEQUENCE [LARGE SCALE GENOMIC DNA]</scope>
    <source>
        <strain evidence="10">EC202008001</strain>
        <tissue evidence="10">Blood</tissue>
    </source>
</reference>
<dbReference type="GO" id="GO:0006874">
    <property type="term" value="P:intracellular calcium ion homeostasis"/>
    <property type="evidence" value="ECO:0007669"/>
    <property type="project" value="TreeGrafter"/>
</dbReference>
<evidence type="ECO:0000259" key="9">
    <source>
        <dbReference type="SMART" id="SM00272"/>
    </source>
</evidence>
<accession>A0A9D3N9I9</accession>
<evidence type="ECO:0000256" key="8">
    <source>
        <dbReference type="SAM" id="SignalP"/>
    </source>
</evidence>
<evidence type="ECO:0000256" key="2">
    <source>
        <dbReference type="ARBA" id="ARBA00010959"/>
    </source>
</evidence>
<dbReference type="InterPro" id="IPR020475">
    <property type="entry name" value="Endothelin"/>
</dbReference>
<organism evidence="10 11">
    <name type="scientific">Hemibagrus wyckioides</name>
    <dbReference type="NCBI Taxonomy" id="337641"/>
    <lineage>
        <taxon>Eukaryota</taxon>
        <taxon>Metazoa</taxon>
        <taxon>Chordata</taxon>
        <taxon>Craniata</taxon>
        <taxon>Vertebrata</taxon>
        <taxon>Euteleostomi</taxon>
        <taxon>Actinopterygii</taxon>
        <taxon>Neopterygii</taxon>
        <taxon>Teleostei</taxon>
        <taxon>Ostariophysi</taxon>
        <taxon>Siluriformes</taxon>
        <taxon>Bagridae</taxon>
        <taxon>Hemibagrus</taxon>
    </lineage>
</organism>
<comment type="function">
    <text evidence="7">Endothelins are endothelium-derived vasoconstrictor peptides. Probable ligand for G-protein coupled receptors EDNRA and EDNRB which activates PTK2B, BCAR1, BCAR3 and, GTPases RAP1 and RHOA cascade in glomerular mesangial cells. Also binds the DEAR/FBXW7-AS1 receptor. Promotes mesenteric arterial wall remodeling via activation of ROCK signaling and subsequent colocalization of NFATC3 with F-actin filaments. NFATC3 then translocates to the nucleus where it subsequently promotes the transcription of the smooth muscle hypertrophy and differentiation marker ACTA2.</text>
</comment>
<dbReference type="PANTHER" id="PTHR13874">
    <property type="entry name" value="ENDOTHELIN"/>
    <property type="match status" value="1"/>
</dbReference>
<keyword evidence="5" id="KW-0839">Vasoconstrictor</keyword>
<keyword evidence="4" id="KW-0838">Vasoactive</keyword>
<dbReference type="GO" id="GO:0003100">
    <property type="term" value="P:regulation of systemic arterial blood pressure by endothelin"/>
    <property type="evidence" value="ECO:0007669"/>
    <property type="project" value="TreeGrafter"/>
</dbReference>
<dbReference type="PANTHER" id="PTHR13874:SF10">
    <property type="entry name" value="ENDOTHELIN-1"/>
    <property type="match status" value="1"/>
</dbReference>